<evidence type="ECO:0000313" key="3">
    <source>
        <dbReference type="Proteomes" id="UP001183414"/>
    </source>
</evidence>
<reference evidence="3" key="1">
    <citation type="submission" date="2023-07" db="EMBL/GenBank/DDBJ databases">
        <title>30 novel species of actinomycetes from the DSMZ collection.</title>
        <authorList>
            <person name="Nouioui I."/>
        </authorList>
    </citation>
    <scope>NUCLEOTIDE SEQUENCE [LARGE SCALE GENOMIC DNA]</scope>
    <source>
        <strain evidence="3">DSM 42041</strain>
    </source>
</reference>
<dbReference type="InterPro" id="IPR018656">
    <property type="entry name" value="DUF2087"/>
</dbReference>
<accession>A0ABU2NSQ1</accession>
<dbReference type="EMBL" id="JAVREQ010000012">
    <property type="protein sequence ID" value="MDT0380009.1"/>
    <property type="molecule type" value="Genomic_DNA"/>
</dbReference>
<dbReference type="Pfam" id="PF09860">
    <property type="entry name" value="DUF2087"/>
    <property type="match status" value="1"/>
</dbReference>
<dbReference type="Proteomes" id="UP001183414">
    <property type="component" value="Unassembled WGS sequence"/>
</dbReference>
<evidence type="ECO:0000259" key="1">
    <source>
        <dbReference type="Pfam" id="PF09860"/>
    </source>
</evidence>
<evidence type="ECO:0000313" key="2">
    <source>
        <dbReference type="EMBL" id="MDT0380009.1"/>
    </source>
</evidence>
<organism evidence="2 3">
    <name type="scientific">Streptomyces hazeniae</name>
    <dbReference type="NCBI Taxonomy" id="3075538"/>
    <lineage>
        <taxon>Bacteria</taxon>
        <taxon>Bacillati</taxon>
        <taxon>Actinomycetota</taxon>
        <taxon>Actinomycetes</taxon>
        <taxon>Kitasatosporales</taxon>
        <taxon>Streptomycetaceae</taxon>
        <taxon>Streptomyces</taxon>
    </lineage>
</organism>
<keyword evidence="3" id="KW-1185">Reference proteome</keyword>
<proteinExistence type="predicted"/>
<gene>
    <name evidence="2" type="ORF">RM572_14695</name>
</gene>
<dbReference type="RefSeq" id="WP_311673786.1">
    <property type="nucleotide sequence ID" value="NZ_JAVREQ010000012.1"/>
</dbReference>
<protein>
    <submittedName>
        <fullName evidence="2">DUF2087 domain-containing protein</fullName>
    </submittedName>
</protein>
<comment type="caution">
    <text evidence="2">The sequence shown here is derived from an EMBL/GenBank/DDBJ whole genome shotgun (WGS) entry which is preliminary data.</text>
</comment>
<name>A0ABU2NSQ1_9ACTN</name>
<sequence length="190" mass="20704">MTPEEIVGLLAEPGRLRVFSAVVLGAGTPSEVTDRAGIPPKEAGAALRRLQEGGLVEAAGGRLVARAGQLKDTARRAARSEDSARPAVDHGSGDARVETLLRTFLRDGGDRIRSLPRQFGRRRIVLHHLARRSFETGAAYPEREVNAVLRGWCEGAEVDHVTVRRYLVDHCLLSRADGVYRLREDAPAVL</sequence>
<feature type="domain" description="DUF2087" evidence="1">
    <location>
        <begin position="111"/>
        <end position="181"/>
    </location>
</feature>